<keyword evidence="6" id="KW-1185">Reference proteome</keyword>
<gene>
    <name evidence="5" type="ORF">CAMP_LOCUS1648</name>
</gene>
<dbReference type="EMBL" id="CANHGI010000001">
    <property type="protein sequence ID" value="CAI5439011.1"/>
    <property type="molecule type" value="Genomic_DNA"/>
</dbReference>
<feature type="domain" description="SAC" evidence="4">
    <location>
        <begin position="151"/>
        <end position="357"/>
    </location>
</feature>
<protein>
    <recommendedName>
        <fullName evidence="4">SAC domain-containing protein</fullName>
    </recommendedName>
</protein>
<evidence type="ECO:0000313" key="5">
    <source>
        <dbReference type="EMBL" id="CAI5439011.1"/>
    </source>
</evidence>
<organism evidence="5 6">
    <name type="scientific">Caenorhabditis angaria</name>
    <dbReference type="NCBI Taxonomy" id="860376"/>
    <lineage>
        <taxon>Eukaryota</taxon>
        <taxon>Metazoa</taxon>
        <taxon>Ecdysozoa</taxon>
        <taxon>Nematoda</taxon>
        <taxon>Chromadorea</taxon>
        <taxon>Rhabditida</taxon>
        <taxon>Rhabditina</taxon>
        <taxon>Rhabditomorpha</taxon>
        <taxon>Rhabditoidea</taxon>
        <taxon>Rhabditidae</taxon>
        <taxon>Peloderinae</taxon>
        <taxon>Caenorhabditis</taxon>
    </lineage>
</organism>
<dbReference type="PANTHER" id="PTHR45738:SF5">
    <property type="entry name" value="POLYPHOSPHOINOSITIDE PHOSPHATASE"/>
    <property type="match status" value="1"/>
</dbReference>
<accession>A0A9P1MU71</accession>
<dbReference type="InterPro" id="IPR002013">
    <property type="entry name" value="SAC_dom"/>
</dbReference>
<name>A0A9P1MU71_9PELO</name>
<evidence type="ECO:0000256" key="1">
    <source>
        <dbReference type="ARBA" id="ARBA00004308"/>
    </source>
</evidence>
<dbReference type="Pfam" id="PF02383">
    <property type="entry name" value="Syja_N"/>
    <property type="match status" value="1"/>
</dbReference>
<keyword evidence="2" id="KW-0378">Hydrolase</keyword>
<dbReference type="GO" id="GO:0046856">
    <property type="term" value="P:phosphatidylinositol dephosphorylation"/>
    <property type="evidence" value="ECO:0007669"/>
    <property type="project" value="InterPro"/>
</dbReference>
<evidence type="ECO:0000259" key="4">
    <source>
        <dbReference type="PROSITE" id="PS50275"/>
    </source>
</evidence>
<dbReference type="Proteomes" id="UP001152747">
    <property type="component" value="Unassembled WGS sequence"/>
</dbReference>
<keyword evidence="3" id="KW-0472">Membrane</keyword>
<comment type="subcellular location">
    <subcellularLocation>
        <location evidence="1">Endomembrane system</location>
    </subcellularLocation>
</comment>
<dbReference type="PANTHER" id="PTHR45738">
    <property type="entry name" value="POLYPHOSPHOINOSITIDE PHOSPHATASE"/>
    <property type="match status" value="1"/>
</dbReference>
<sequence>MPCRLKKITVYETPGRFYIVGSDSAGTRYNVLKIDRIDSKVLLTGEPECDYTREEILELLTTISEGSSVVYKSTNKKGQKHGLVERVSNAFGILGVVKFLEGYYFIVITKAHAVATVGYHPIYKIAEVAMLPIAMDGVTTSNEEQKYVKLFQSVDLTTDFYFSYTYDLSRSFQDNALRTDWKNNGAKNIVADETFVWNHFLLEPLRKNLISERWFVEIVHGYVRQEYIFLPICRLSFTLIGRRSTKYAGTRFLKRGANPNGQVANFVETEQIIWDMTSSPNVANGKFSSFVQIRGSVPMRWSQDPSTRGVVGKPLILIDNHEPHAQTAASHFRYLRNRYGNPIMIMNLIKKKRKTAT</sequence>
<reference evidence="5" key="1">
    <citation type="submission" date="2022-11" db="EMBL/GenBank/DDBJ databases">
        <authorList>
            <person name="Kikuchi T."/>
        </authorList>
    </citation>
    <scope>NUCLEOTIDE SEQUENCE</scope>
    <source>
        <strain evidence="5">PS1010</strain>
    </source>
</reference>
<dbReference type="OrthoDB" id="405996at2759"/>
<comment type="caution">
    <text evidence="5">The sequence shown here is derived from an EMBL/GenBank/DDBJ whole genome shotgun (WGS) entry which is preliminary data.</text>
</comment>
<proteinExistence type="predicted"/>
<evidence type="ECO:0000256" key="3">
    <source>
        <dbReference type="ARBA" id="ARBA00023136"/>
    </source>
</evidence>
<dbReference type="InterPro" id="IPR043573">
    <property type="entry name" value="Fig4-like"/>
</dbReference>
<evidence type="ECO:0000256" key="2">
    <source>
        <dbReference type="ARBA" id="ARBA00022801"/>
    </source>
</evidence>
<dbReference type="AlphaFoldDB" id="A0A9P1MU71"/>
<dbReference type="GO" id="GO:0012505">
    <property type="term" value="C:endomembrane system"/>
    <property type="evidence" value="ECO:0007669"/>
    <property type="project" value="UniProtKB-SubCell"/>
</dbReference>
<evidence type="ECO:0000313" key="6">
    <source>
        <dbReference type="Proteomes" id="UP001152747"/>
    </source>
</evidence>
<dbReference type="PROSITE" id="PS50275">
    <property type="entry name" value="SAC"/>
    <property type="match status" value="1"/>
</dbReference>
<dbReference type="GO" id="GO:0043813">
    <property type="term" value="F:phosphatidylinositol-3,5-bisphosphate 5-phosphatase activity"/>
    <property type="evidence" value="ECO:0007669"/>
    <property type="project" value="InterPro"/>
</dbReference>